<dbReference type="GO" id="GO:0103117">
    <property type="term" value="F:UDP-3-O-acyl-N-acetylglucosamine deacetylase activity"/>
    <property type="evidence" value="ECO:0007669"/>
    <property type="project" value="UniProtKB-UniRule"/>
</dbReference>
<dbReference type="InterPro" id="IPR020568">
    <property type="entry name" value="Ribosomal_Su5_D2-typ_SF"/>
</dbReference>
<dbReference type="PANTHER" id="PTHR33694:SF1">
    <property type="entry name" value="UDP-3-O-ACYL-N-ACETYLGLUCOSAMINE DEACETYLASE 1, MITOCHONDRIAL-RELATED"/>
    <property type="match status" value="1"/>
</dbReference>
<dbReference type="EMBL" id="NXIG01000003">
    <property type="protein sequence ID" value="RXI31992.1"/>
    <property type="molecule type" value="Genomic_DNA"/>
</dbReference>
<keyword evidence="8 12" id="KW-0378">Hydrolase</keyword>
<dbReference type="InterPro" id="IPR004463">
    <property type="entry name" value="UDP-acyl_GlcNac_deAcase"/>
</dbReference>
<evidence type="ECO:0000313" key="15">
    <source>
        <dbReference type="Proteomes" id="UP000262582"/>
    </source>
</evidence>
<evidence type="ECO:0000313" key="13">
    <source>
        <dbReference type="EMBL" id="AXX96160.1"/>
    </source>
</evidence>
<dbReference type="EMBL" id="CP032097">
    <property type="protein sequence ID" value="AXX96160.1"/>
    <property type="molecule type" value="Genomic_DNA"/>
</dbReference>
<evidence type="ECO:0000313" key="14">
    <source>
        <dbReference type="EMBL" id="RXI31992.1"/>
    </source>
</evidence>
<evidence type="ECO:0000256" key="12">
    <source>
        <dbReference type="HAMAP-Rule" id="MF_00388"/>
    </source>
</evidence>
<dbReference type="Proteomes" id="UP000262582">
    <property type="component" value="Chromosome"/>
</dbReference>
<sequence length="301" mass="33670">MKQRTIAKSVEIVGIGLHKGVPVKMKLEPLDSDMGIVFYRVDAGVTIPLKKEFVVDTKMATVIGKDGVVISTIEHLLSAVYAYGIDNLRIIIDNDEVPVLDGSSAGYCMLIEEAGIKELDKSKKAIKIKKMVEVTTLDGKKVCLKPSNRIVYDFEINFEHPAIGKQNFHFDYSISEYKENISRARTFGFLHEVQYLRSIGLAQGGSMENAIVLDQTKVLNPEGLRFDDEFVRHKILDAIGDMALLEYTLVGEYDAIAGSHHLNHLLTKKLYEDESNYEIIDLEEASSEASVFEMAYAKVES</sequence>
<protein>
    <recommendedName>
        <fullName evidence="4 12">UDP-3-O-acyl-N-acetylglucosamine deacetylase</fullName>
        <shortName evidence="12">UDP-3-O-acyl-GlcNAc deacetylase</shortName>
        <ecNumber evidence="4 12">3.5.1.108</ecNumber>
    </recommendedName>
    <alternativeName>
        <fullName evidence="12">UDP-3-O-[R-3-hydroxymyristoyl]-N-acetylglucosamine deacetylase</fullName>
    </alternativeName>
</protein>
<evidence type="ECO:0000256" key="9">
    <source>
        <dbReference type="ARBA" id="ARBA00022833"/>
    </source>
</evidence>
<evidence type="ECO:0000256" key="10">
    <source>
        <dbReference type="ARBA" id="ARBA00023098"/>
    </source>
</evidence>
<keyword evidence="9 12" id="KW-0862">Zinc</keyword>
<evidence type="ECO:0000256" key="6">
    <source>
        <dbReference type="ARBA" id="ARBA00022556"/>
    </source>
</evidence>
<feature type="binding site" evidence="12">
    <location>
        <position position="75"/>
    </location>
    <ligand>
        <name>Zn(2+)</name>
        <dbReference type="ChEBI" id="CHEBI:29105"/>
    </ligand>
</feature>
<evidence type="ECO:0000256" key="8">
    <source>
        <dbReference type="ARBA" id="ARBA00022801"/>
    </source>
</evidence>
<dbReference type="GO" id="GO:0046872">
    <property type="term" value="F:metal ion binding"/>
    <property type="evidence" value="ECO:0007669"/>
    <property type="project" value="UniProtKB-KW"/>
</dbReference>
<comment type="function">
    <text evidence="2 12">Catalyzes the hydrolysis of UDP-3-O-myristoyl-N-acetylglucosamine to form UDP-3-O-myristoylglucosamine and acetate, the committed step in lipid A biosynthesis.</text>
</comment>
<gene>
    <name evidence="12 13" type="primary">lpxC</name>
    <name evidence="13" type="ORF">AELL_2553</name>
    <name evidence="14" type="ORF">CP962_04210</name>
</gene>
<dbReference type="NCBIfam" id="TIGR00325">
    <property type="entry name" value="lpxC"/>
    <property type="match status" value="1"/>
</dbReference>
<keyword evidence="7 12" id="KW-0479">Metal-binding</keyword>
<keyword evidence="10 12" id="KW-0443">Lipid metabolism</keyword>
<reference evidence="13 15" key="2">
    <citation type="submission" date="2018-08" db="EMBL/GenBank/DDBJ databases">
        <title>Complete genome of the Arcobacter ellisii type strain LMG 26155.</title>
        <authorList>
            <person name="Miller W.G."/>
            <person name="Yee E."/>
            <person name="Bono J.L."/>
        </authorList>
    </citation>
    <scope>NUCLEOTIDE SEQUENCE [LARGE SCALE GENOMIC DNA]</scope>
    <source>
        <strain evidence="13 15">LMG 26155</strain>
    </source>
</reference>
<dbReference type="PANTHER" id="PTHR33694">
    <property type="entry name" value="UDP-3-O-ACYL-N-ACETYLGLUCOSAMINE DEACETYLASE 1, MITOCHONDRIAL-RELATED"/>
    <property type="match status" value="1"/>
</dbReference>
<evidence type="ECO:0000256" key="3">
    <source>
        <dbReference type="ARBA" id="ARBA00005002"/>
    </source>
</evidence>
<evidence type="ECO:0000313" key="16">
    <source>
        <dbReference type="Proteomes" id="UP000290588"/>
    </source>
</evidence>
<dbReference type="OrthoDB" id="9802746at2"/>
<dbReference type="KEGG" id="aell:AELL_2553"/>
<dbReference type="SUPFAM" id="SSF54211">
    <property type="entry name" value="Ribosomal protein S5 domain 2-like"/>
    <property type="match status" value="2"/>
</dbReference>
<dbReference type="Gene3D" id="3.30.230.20">
    <property type="entry name" value="lpxc deacetylase, domain 1"/>
    <property type="match status" value="1"/>
</dbReference>
<feature type="binding site" evidence="12">
    <location>
        <position position="233"/>
    </location>
    <ligand>
        <name>Zn(2+)</name>
        <dbReference type="ChEBI" id="CHEBI:29105"/>
    </ligand>
</feature>
<dbReference type="GO" id="GO:0009245">
    <property type="term" value="P:lipid A biosynthetic process"/>
    <property type="evidence" value="ECO:0007669"/>
    <property type="project" value="UniProtKB-UniRule"/>
</dbReference>
<feature type="binding site" evidence="12">
    <location>
        <position position="237"/>
    </location>
    <ligand>
        <name>Zn(2+)</name>
        <dbReference type="ChEBI" id="CHEBI:29105"/>
    </ligand>
</feature>
<evidence type="ECO:0000256" key="7">
    <source>
        <dbReference type="ARBA" id="ARBA00022723"/>
    </source>
</evidence>
<dbReference type="AlphaFoldDB" id="A0A347UBD2"/>
<proteinExistence type="inferred from homology"/>
<dbReference type="HAMAP" id="MF_00388">
    <property type="entry name" value="LpxC"/>
    <property type="match status" value="1"/>
</dbReference>
<evidence type="ECO:0000256" key="2">
    <source>
        <dbReference type="ARBA" id="ARBA00002923"/>
    </source>
</evidence>
<name>A0A347UBD2_9BACT</name>
<keyword evidence="5 12" id="KW-0444">Lipid biosynthesis</keyword>
<evidence type="ECO:0000256" key="1">
    <source>
        <dbReference type="ARBA" id="ARBA00001947"/>
    </source>
</evidence>
<dbReference type="InterPro" id="IPR015870">
    <property type="entry name" value="UDP-acyl_N-AcGlcN_deAcase_N"/>
</dbReference>
<dbReference type="GO" id="GO:0016020">
    <property type="term" value="C:membrane"/>
    <property type="evidence" value="ECO:0007669"/>
    <property type="project" value="GOC"/>
</dbReference>
<evidence type="ECO:0000256" key="4">
    <source>
        <dbReference type="ARBA" id="ARBA00012745"/>
    </source>
</evidence>
<dbReference type="Gene3D" id="3.30.1700.10">
    <property type="entry name" value="lpxc deacetylase, domain 2"/>
    <property type="match status" value="1"/>
</dbReference>
<organism evidence="14 16">
    <name type="scientific">Arcobacter ellisii</name>
    <dbReference type="NCBI Taxonomy" id="913109"/>
    <lineage>
        <taxon>Bacteria</taxon>
        <taxon>Pseudomonadati</taxon>
        <taxon>Campylobacterota</taxon>
        <taxon>Epsilonproteobacteria</taxon>
        <taxon>Campylobacterales</taxon>
        <taxon>Arcobacteraceae</taxon>
        <taxon>Arcobacter</taxon>
    </lineage>
</organism>
<feature type="active site" description="Proton donor" evidence="12">
    <location>
        <position position="260"/>
    </location>
</feature>
<comment type="catalytic activity">
    <reaction evidence="11 12">
        <text>a UDP-3-O-[(3R)-3-hydroxyacyl]-N-acetyl-alpha-D-glucosamine + H2O = a UDP-3-O-[(3R)-3-hydroxyacyl]-alpha-D-glucosamine + acetate</text>
        <dbReference type="Rhea" id="RHEA:67816"/>
        <dbReference type="ChEBI" id="CHEBI:15377"/>
        <dbReference type="ChEBI" id="CHEBI:30089"/>
        <dbReference type="ChEBI" id="CHEBI:137740"/>
        <dbReference type="ChEBI" id="CHEBI:173225"/>
        <dbReference type="EC" id="3.5.1.108"/>
    </reaction>
</comment>
<evidence type="ECO:0000256" key="11">
    <source>
        <dbReference type="ARBA" id="ARBA00024535"/>
    </source>
</evidence>
<dbReference type="EC" id="3.5.1.108" evidence="4 12"/>
<keyword evidence="6 12" id="KW-0441">Lipid A biosynthesis</keyword>
<dbReference type="Proteomes" id="UP000290588">
    <property type="component" value="Unassembled WGS sequence"/>
</dbReference>
<comment type="pathway">
    <text evidence="3 12">Glycolipid biosynthesis; lipid IV(A) biosynthesis; lipid IV(A) from (3R)-3-hydroxytetradecanoyl-[acyl-carrier-protein] and UDP-N-acetyl-alpha-D-glucosamine: step 2/6.</text>
</comment>
<dbReference type="RefSeq" id="WP_118918304.1">
    <property type="nucleotide sequence ID" value="NZ_CP032097.1"/>
</dbReference>
<dbReference type="InterPro" id="IPR011334">
    <property type="entry name" value="UDP-acyl_GlcNac_deAcase_C"/>
</dbReference>
<accession>A0A347UBD2</accession>
<comment type="cofactor">
    <cofactor evidence="1 12">
        <name>Zn(2+)</name>
        <dbReference type="ChEBI" id="CHEBI:29105"/>
    </cofactor>
</comment>
<evidence type="ECO:0000256" key="5">
    <source>
        <dbReference type="ARBA" id="ARBA00022516"/>
    </source>
</evidence>
<reference evidence="14 16" key="1">
    <citation type="submission" date="2017-09" db="EMBL/GenBank/DDBJ databases">
        <title>Genomics of the genus Arcobacter.</title>
        <authorList>
            <person name="Perez-Cataluna A."/>
            <person name="Figueras M.J."/>
            <person name="Salas-Masso N."/>
        </authorList>
    </citation>
    <scope>NUCLEOTIDE SEQUENCE [LARGE SCALE GENOMIC DNA]</scope>
    <source>
        <strain evidence="14 16">CECT 7837</strain>
    </source>
</reference>
<keyword evidence="15" id="KW-1185">Reference proteome</keyword>
<comment type="similarity">
    <text evidence="12">Belongs to the LpxC family.</text>
</comment>
<dbReference type="Pfam" id="PF03331">
    <property type="entry name" value="LpxC"/>
    <property type="match status" value="1"/>
</dbReference>